<dbReference type="Pfam" id="PF13458">
    <property type="entry name" value="Peripla_BP_6"/>
    <property type="match status" value="1"/>
</dbReference>
<dbReference type="RefSeq" id="WP_121444428.1">
    <property type="nucleotide sequence ID" value="NZ_RBIJ01000003.1"/>
</dbReference>
<proteinExistence type="inferred from homology"/>
<feature type="signal peptide" evidence="5">
    <location>
        <begin position="1"/>
        <end position="20"/>
    </location>
</feature>
<evidence type="ECO:0000256" key="2">
    <source>
        <dbReference type="ARBA" id="ARBA00022448"/>
    </source>
</evidence>
<dbReference type="GO" id="GO:0006865">
    <property type="term" value="P:amino acid transport"/>
    <property type="evidence" value="ECO:0007669"/>
    <property type="project" value="UniProtKB-KW"/>
</dbReference>
<keyword evidence="2" id="KW-0813">Transport</keyword>
<comment type="caution">
    <text evidence="7">The sequence shown here is derived from an EMBL/GenBank/DDBJ whole genome shotgun (WGS) entry which is preliminary data.</text>
</comment>
<dbReference type="Proteomes" id="UP000267019">
    <property type="component" value="Unassembled WGS sequence"/>
</dbReference>
<keyword evidence="3 5" id="KW-0732">Signal</keyword>
<sequence length="401" mass="42932">MQRLRLPVLAVFLAAALVLAGCSGKGAEAPKAEAPAAQKTVSDAQPIKIGVNAELTGRVASYGQSFVQGAELYVEELNKNGGVLGRKVELVKVDNKSEKADATNAALRLIEQDKVVAILGAATSGITMAFAPIAEEHKVPFVSPSATNPDVTVKDGKTLAYAFRACFIDPFQGEVAAKFALNDLKVKRAALLVNQSDEYAIGLANAFKETFLKGGGEIVAEEKYSKGDKDFNSALTRIKAQKPDVLYLPNYYEDVGLQIRQARELGLDIPVLGGDGWDSPELVKLAGSASNLNNAYMTAHFSPESTEPAVQTFVKLFKQKYGSEPNGFHALGYDAAGLVVDAIKRAGEADPKKIRDALEATKDFQGVTGKISFDDKHNPVKPAVVIEFKDGKQTYRATVQP</sequence>
<dbReference type="EMBL" id="RBIJ01000003">
    <property type="protein sequence ID" value="RKQ84686.1"/>
    <property type="molecule type" value="Genomic_DNA"/>
</dbReference>
<keyword evidence="8" id="KW-1185">Reference proteome</keyword>
<dbReference type="InterPro" id="IPR028081">
    <property type="entry name" value="Leu-bd"/>
</dbReference>
<dbReference type="InterPro" id="IPR028082">
    <property type="entry name" value="Peripla_BP_I"/>
</dbReference>
<accession>A0A660KXD8</accession>
<dbReference type="InterPro" id="IPR000709">
    <property type="entry name" value="Leu_Ile_Val-bd"/>
</dbReference>
<reference evidence="7 8" key="1">
    <citation type="submission" date="2018-10" db="EMBL/GenBank/DDBJ databases">
        <title>Genomic Encyclopedia of Type Strains, Phase IV (KMG-IV): sequencing the most valuable type-strain genomes for metagenomic binning, comparative biology and taxonomic classification.</title>
        <authorList>
            <person name="Goeker M."/>
        </authorList>
    </citation>
    <scope>NUCLEOTIDE SEQUENCE [LARGE SCALE GENOMIC DNA]</scope>
    <source>
        <strain evidence="7 8">DSM 22653</strain>
    </source>
</reference>
<dbReference type="PANTHER" id="PTHR30483">
    <property type="entry name" value="LEUCINE-SPECIFIC-BINDING PROTEIN"/>
    <property type="match status" value="1"/>
</dbReference>
<evidence type="ECO:0000313" key="7">
    <source>
        <dbReference type="EMBL" id="RKQ84686.1"/>
    </source>
</evidence>
<dbReference type="InterPro" id="IPR051010">
    <property type="entry name" value="BCAA_transport"/>
</dbReference>
<protein>
    <submittedName>
        <fullName evidence="7">Amino acid/amide ABC transporter substrate-binding protein (HAAT family)</fullName>
    </submittedName>
</protein>
<dbReference type="OrthoDB" id="9783240at2"/>
<dbReference type="PRINTS" id="PR00337">
    <property type="entry name" value="LEUILEVALBP"/>
</dbReference>
<evidence type="ECO:0000256" key="3">
    <source>
        <dbReference type="ARBA" id="ARBA00022729"/>
    </source>
</evidence>
<dbReference type="SUPFAM" id="SSF53822">
    <property type="entry name" value="Periplasmic binding protein-like I"/>
    <property type="match status" value="1"/>
</dbReference>
<keyword evidence="4" id="KW-0029">Amino-acid transport</keyword>
<organism evidence="7 8">
    <name type="scientific">Brockia lithotrophica</name>
    <dbReference type="NCBI Taxonomy" id="933949"/>
    <lineage>
        <taxon>Bacteria</taxon>
        <taxon>Bacillati</taxon>
        <taxon>Bacillota</taxon>
        <taxon>Bacilli</taxon>
        <taxon>Bacillales</taxon>
        <taxon>Bacillales Family X. Incertae Sedis</taxon>
        <taxon>Brockia</taxon>
    </lineage>
</organism>
<evidence type="ECO:0000313" key="8">
    <source>
        <dbReference type="Proteomes" id="UP000267019"/>
    </source>
</evidence>
<dbReference type="PROSITE" id="PS51257">
    <property type="entry name" value="PROKAR_LIPOPROTEIN"/>
    <property type="match status" value="1"/>
</dbReference>
<dbReference type="PANTHER" id="PTHR30483:SF6">
    <property type="entry name" value="PERIPLASMIC BINDING PROTEIN OF ABC TRANSPORTER FOR NATURAL AMINO ACIDS"/>
    <property type="match status" value="1"/>
</dbReference>
<evidence type="ECO:0000259" key="6">
    <source>
        <dbReference type="Pfam" id="PF13458"/>
    </source>
</evidence>
<dbReference type="CDD" id="cd06347">
    <property type="entry name" value="PBP1_ABC_LivK_ligand_binding-like"/>
    <property type="match status" value="1"/>
</dbReference>
<comment type="similarity">
    <text evidence="1">Belongs to the leucine-binding protein family.</text>
</comment>
<feature type="chain" id="PRO_5039056018" evidence="5">
    <location>
        <begin position="21"/>
        <end position="401"/>
    </location>
</feature>
<dbReference type="Gene3D" id="3.40.50.2300">
    <property type="match status" value="2"/>
</dbReference>
<evidence type="ECO:0000256" key="4">
    <source>
        <dbReference type="ARBA" id="ARBA00022970"/>
    </source>
</evidence>
<evidence type="ECO:0000256" key="5">
    <source>
        <dbReference type="SAM" id="SignalP"/>
    </source>
</evidence>
<feature type="domain" description="Leucine-binding protein" evidence="6">
    <location>
        <begin position="46"/>
        <end position="391"/>
    </location>
</feature>
<gene>
    <name evidence="7" type="ORF">C7438_1175</name>
</gene>
<name>A0A660KXD8_9BACL</name>
<dbReference type="AlphaFoldDB" id="A0A660KXD8"/>
<evidence type="ECO:0000256" key="1">
    <source>
        <dbReference type="ARBA" id="ARBA00010062"/>
    </source>
</evidence>